<dbReference type="InterPro" id="IPR051199">
    <property type="entry name" value="LPS_LOS_Heptosyltrfase"/>
</dbReference>
<organism evidence="3">
    <name type="scientific">marine metagenome</name>
    <dbReference type="NCBI Taxonomy" id="408172"/>
    <lineage>
        <taxon>unclassified sequences</taxon>
        <taxon>metagenomes</taxon>
        <taxon>ecological metagenomes</taxon>
    </lineage>
</organism>
<dbReference type="SUPFAM" id="SSF53756">
    <property type="entry name" value="UDP-Glycosyltransferase/glycogen phosphorylase"/>
    <property type="match status" value="1"/>
</dbReference>
<reference evidence="3" key="1">
    <citation type="submission" date="2018-05" db="EMBL/GenBank/DDBJ databases">
        <authorList>
            <person name="Lanie J.A."/>
            <person name="Ng W.-L."/>
            <person name="Kazmierczak K.M."/>
            <person name="Andrzejewski T.M."/>
            <person name="Davidsen T.M."/>
            <person name="Wayne K.J."/>
            <person name="Tettelin H."/>
            <person name="Glass J.I."/>
            <person name="Rusch D."/>
            <person name="Podicherti R."/>
            <person name="Tsui H.-C.T."/>
            <person name="Winkler M.E."/>
        </authorList>
    </citation>
    <scope>NUCLEOTIDE SEQUENCE</scope>
</reference>
<dbReference type="GO" id="GO:0008713">
    <property type="term" value="F:ADP-heptose-lipopolysaccharide heptosyltransferase activity"/>
    <property type="evidence" value="ECO:0007669"/>
    <property type="project" value="TreeGrafter"/>
</dbReference>
<dbReference type="CDD" id="cd03789">
    <property type="entry name" value="GT9_LPS_heptosyltransferase"/>
    <property type="match status" value="1"/>
</dbReference>
<dbReference type="GO" id="GO:0005829">
    <property type="term" value="C:cytosol"/>
    <property type="evidence" value="ECO:0007669"/>
    <property type="project" value="TreeGrafter"/>
</dbReference>
<gene>
    <name evidence="3" type="ORF">METZ01_LOCUS11520</name>
</gene>
<keyword evidence="2" id="KW-0808">Transferase</keyword>
<evidence type="ECO:0000256" key="1">
    <source>
        <dbReference type="ARBA" id="ARBA00022676"/>
    </source>
</evidence>
<keyword evidence="1" id="KW-0328">Glycosyltransferase</keyword>
<dbReference type="Gene3D" id="3.40.50.2000">
    <property type="entry name" value="Glycogen Phosphorylase B"/>
    <property type="match status" value="2"/>
</dbReference>
<dbReference type="PANTHER" id="PTHR30160">
    <property type="entry name" value="TETRAACYLDISACCHARIDE 4'-KINASE-RELATED"/>
    <property type="match status" value="1"/>
</dbReference>
<dbReference type="GO" id="GO:0009244">
    <property type="term" value="P:lipopolysaccharide core region biosynthetic process"/>
    <property type="evidence" value="ECO:0007669"/>
    <property type="project" value="TreeGrafter"/>
</dbReference>
<evidence type="ECO:0000313" key="3">
    <source>
        <dbReference type="EMBL" id="SUZ58666.1"/>
    </source>
</evidence>
<evidence type="ECO:0000256" key="2">
    <source>
        <dbReference type="ARBA" id="ARBA00022679"/>
    </source>
</evidence>
<dbReference type="Pfam" id="PF01075">
    <property type="entry name" value="Glyco_transf_9"/>
    <property type="match status" value="1"/>
</dbReference>
<dbReference type="PANTHER" id="PTHR30160:SF1">
    <property type="entry name" value="LIPOPOLYSACCHARIDE 1,2-N-ACETYLGLUCOSAMINETRANSFERASE-RELATED"/>
    <property type="match status" value="1"/>
</dbReference>
<accession>A0A381NVK7</accession>
<dbReference type="InterPro" id="IPR002201">
    <property type="entry name" value="Glyco_trans_9"/>
</dbReference>
<sequence>MKILILKFSSIGDIILSTSPLASLRKCFPEARIDFFTMNDYSSILEGHPYINEILILERAAGFVQIKRAGKHLNTMDYDLVVDLHDTLRSKIIRKQMKNSEKRILKKPRWKRFQLFQFHINRFSDTFSQLSLLHEPMIDLLDTETSIPKTSLFLSESEKQIALDQLKEMKILGDYSVIIPGAAWKQKTWNFQGYTEVIKELERNNLHVVLIGSSSDIICNELSEINPQVVDLHGKTNLRETLAFISQAKLVIGSDTGFVHGAEALGVPVVMIMGPTSVETGGGPNLPESIIVESEDLWCRPCSQNGRKPCYRGEQVCMNSINPGTVKTAVQKVLEV</sequence>
<protein>
    <recommendedName>
        <fullName evidence="4">Lipopolysaccharide heptosyltransferase II</fullName>
    </recommendedName>
</protein>
<evidence type="ECO:0008006" key="4">
    <source>
        <dbReference type="Google" id="ProtNLM"/>
    </source>
</evidence>
<dbReference type="EMBL" id="UINC01000633">
    <property type="protein sequence ID" value="SUZ58666.1"/>
    <property type="molecule type" value="Genomic_DNA"/>
</dbReference>
<dbReference type="AlphaFoldDB" id="A0A381NVK7"/>
<name>A0A381NVK7_9ZZZZ</name>
<proteinExistence type="predicted"/>